<proteinExistence type="predicted"/>
<dbReference type="EMBL" id="MLAK01000950">
    <property type="protein sequence ID" value="OHT00517.1"/>
    <property type="molecule type" value="Genomic_DNA"/>
</dbReference>
<evidence type="ECO:0000256" key="1">
    <source>
        <dbReference type="SAM" id="MobiDB-lite"/>
    </source>
</evidence>
<accession>A0A1J4JTC1</accession>
<dbReference type="OrthoDB" id="10619770at2759"/>
<protein>
    <submittedName>
        <fullName evidence="2">Uncharacterized protein</fullName>
    </submittedName>
</protein>
<evidence type="ECO:0000313" key="3">
    <source>
        <dbReference type="Proteomes" id="UP000179807"/>
    </source>
</evidence>
<gene>
    <name evidence="2" type="ORF">TRFO_32748</name>
</gene>
<comment type="caution">
    <text evidence="2">The sequence shown here is derived from an EMBL/GenBank/DDBJ whole genome shotgun (WGS) entry which is preliminary data.</text>
</comment>
<organism evidence="2 3">
    <name type="scientific">Tritrichomonas foetus</name>
    <dbReference type="NCBI Taxonomy" id="1144522"/>
    <lineage>
        <taxon>Eukaryota</taxon>
        <taxon>Metamonada</taxon>
        <taxon>Parabasalia</taxon>
        <taxon>Tritrichomonadida</taxon>
        <taxon>Tritrichomonadidae</taxon>
        <taxon>Tritrichomonas</taxon>
    </lineage>
</organism>
<feature type="region of interest" description="Disordered" evidence="1">
    <location>
        <begin position="175"/>
        <end position="208"/>
    </location>
</feature>
<dbReference type="VEuPathDB" id="TrichDB:TRFO_32748"/>
<dbReference type="AlphaFoldDB" id="A0A1J4JTC1"/>
<evidence type="ECO:0000313" key="2">
    <source>
        <dbReference type="EMBL" id="OHT00517.1"/>
    </source>
</evidence>
<name>A0A1J4JTC1_9EUKA</name>
<sequence length="208" mass="24273">MSVREKPVANRYLDLKEKRISYGKHVHAVRTVKPSIDTSQPDMPRRLQIAAINNAKYRRDLRRDQARNARKILEIENLRPQTSRTPRHYIVAETFEDETDSFRPQTPAKEVPLKEIYIFQYDDCCSNGELRANLVPDRLRTPVDSQPPPSPYITEFQDQKLPSKHDSIKIGFSKDPIIETLEDDESKDEQPTSYRTDRFLILDGEEGY</sequence>
<dbReference type="Proteomes" id="UP000179807">
    <property type="component" value="Unassembled WGS sequence"/>
</dbReference>
<dbReference type="RefSeq" id="XP_068353653.1">
    <property type="nucleotide sequence ID" value="XM_068508667.1"/>
</dbReference>
<dbReference type="GeneID" id="94843371"/>
<reference evidence="2" key="1">
    <citation type="submission" date="2016-10" db="EMBL/GenBank/DDBJ databases">
        <authorList>
            <person name="Benchimol M."/>
            <person name="Almeida L.G."/>
            <person name="Vasconcelos A.T."/>
            <person name="Perreira-Neves A."/>
            <person name="Rosa I.A."/>
            <person name="Tasca T."/>
            <person name="Bogo M.R."/>
            <person name="de Souza W."/>
        </authorList>
    </citation>
    <scope>NUCLEOTIDE SEQUENCE [LARGE SCALE GENOMIC DNA]</scope>
    <source>
        <strain evidence="2">K</strain>
    </source>
</reference>
<keyword evidence="3" id="KW-1185">Reference proteome</keyword>